<sequence>MAKTTAGQVLQRVDALLPNSCEKAEKLRWLAQAEGFVLREICRETGDLPEMTEGTALTAEPPFDEMYRHYVESQIHYANGETGRYNSAASLWNNGFLTYRDYRARREVPEGGAAVLRLC</sequence>
<name>A0A8S5PBZ0_9CAUD</name>
<evidence type="ECO:0000313" key="1">
    <source>
        <dbReference type="EMBL" id="DAE03897.1"/>
    </source>
</evidence>
<reference evidence="1" key="1">
    <citation type="journal article" date="2021" name="Proc. Natl. Acad. Sci. U.S.A.">
        <title>A Catalog of Tens of Thousands of Viruses from Human Metagenomes Reveals Hidden Associations with Chronic Diseases.</title>
        <authorList>
            <person name="Tisza M.J."/>
            <person name="Buck C.B."/>
        </authorList>
    </citation>
    <scope>NUCLEOTIDE SEQUENCE</scope>
    <source>
        <strain evidence="1">CtRrG7</strain>
    </source>
</reference>
<proteinExistence type="predicted"/>
<accession>A0A8S5PBZ0</accession>
<protein>
    <submittedName>
        <fullName evidence="1">Uncharacterized protein</fullName>
    </submittedName>
</protein>
<dbReference type="EMBL" id="BK015377">
    <property type="protein sequence ID" value="DAE03897.1"/>
    <property type="molecule type" value="Genomic_DNA"/>
</dbReference>
<organism evidence="1">
    <name type="scientific">Myoviridae sp. ctRrG7</name>
    <dbReference type="NCBI Taxonomy" id="2825106"/>
    <lineage>
        <taxon>Viruses</taxon>
        <taxon>Duplodnaviria</taxon>
        <taxon>Heunggongvirae</taxon>
        <taxon>Uroviricota</taxon>
        <taxon>Caudoviricetes</taxon>
    </lineage>
</organism>